<comment type="caution">
    <text evidence="2">The sequence shown here is derived from an EMBL/GenBank/DDBJ whole genome shotgun (WGS) entry which is preliminary data.</text>
</comment>
<dbReference type="Proteomes" id="UP000094472">
    <property type="component" value="Unassembled WGS sequence"/>
</dbReference>
<keyword evidence="3" id="KW-1185">Reference proteome</keyword>
<accession>A0A1E3VWA6</accession>
<dbReference type="RefSeq" id="WP_069441640.1">
    <property type="nucleotide sequence ID" value="NZ_LPWF01000024.1"/>
</dbReference>
<sequence>MGSRRYFVILAALLLAGLAPGRSAGEEARPAADRVVATYDAGLAGMSLGTFKVIAKFDGSAYEMAADGRFSLLAGLLYSATGKTTSRGTLNGAAPQPAAFTLNYDGGKKREQRRMRFDHGAVSDVDIVPRKKKKNSRDIPVSAEQLKDVLDPLTAAFLSVRSDAPAGDLEVCDQTIPVFDGKQRFDLVLSPKRQERLGDSPNGVHGLAAVCRVRYKPISGHRPDHPGVQFMTKTDEIEAWLVPVPRTDLYVPYKILVPTGWGSGSVTLTGLKAKP</sequence>
<feature type="signal peptide" evidence="1">
    <location>
        <begin position="1"/>
        <end position="24"/>
    </location>
</feature>
<dbReference type="OrthoDB" id="7630100at2"/>
<name>A0A1E3VWA6_9HYPH</name>
<evidence type="ECO:0000256" key="1">
    <source>
        <dbReference type="SAM" id="SignalP"/>
    </source>
</evidence>
<proteinExistence type="predicted"/>
<gene>
    <name evidence="2" type="ORF">AUC69_01520</name>
</gene>
<keyword evidence="1" id="KW-0732">Signal</keyword>
<reference evidence="2 3" key="1">
    <citation type="journal article" date="2016" name="Environ. Microbiol.">
        <title>New Methyloceanibacter diversity from North Sea sediments includes methanotroph containing solely the soluble methane monooxygenase.</title>
        <authorList>
            <person name="Vekeman B."/>
            <person name="Kerckhof F.M."/>
            <person name="Cremers G."/>
            <person name="de Vos P."/>
            <person name="Vandamme P."/>
            <person name="Boon N."/>
            <person name="Op den Camp H.J."/>
            <person name="Heylen K."/>
        </authorList>
    </citation>
    <scope>NUCLEOTIDE SEQUENCE [LARGE SCALE GENOMIC DNA]</scope>
    <source>
        <strain evidence="2 3">R-67175</strain>
    </source>
</reference>
<dbReference type="InterPro" id="IPR021457">
    <property type="entry name" value="DUF3108"/>
</dbReference>
<evidence type="ECO:0008006" key="4">
    <source>
        <dbReference type="Google" id="ProtNLM"/>
    </source>
</evidence>
<feature type="chain" id="PRO_5009138652" description="DUF3108 domain-containing protein" evidence="1">
    <location>
        <begin position="25"/>
        <end position="275"/>
    </location>
</feature>
<dbReference type="STRING" id="1774969.AUC69_01520"/>
<dbReference type="AlphaFoldDB" id="A0A1E3VWA6"/>
<dbReference type="EMBL" id="LPWF01000024">
    <property type="protein sequence ID" value="ODR97817.1"/>
    <property type="molecule type" value="Genomic_DNA"/>
</dbReference>
<evidence type="ECO:0000313" key="3">
    <source>
        <dbReference type="Proteomes" id="UP000094472"/>
    </source>
</evidence>
<organism evidence="2 3">
    <name type="scientific">Methyloceanibacter superfactus</name>
    <dbReference type="NCBI Taxonomy" id="1774969"/>
    <lineage>
        <taxon>Bacteria</taxon>
        <taxon>Pseudomonadati</taxon>
        <taxon>Pseudomonadota</taxon>
        <taxon>Alphaproteobacteria</taxon>
        <taxon>Hyphomicrobiales</taxon>
        <taxon>Hyphomicrobiaceae</taxon>
        <taxon>Methyloceanibacter</taxon>
    </lineage>
</organism>
<protein>
    <recommendedName>
        <fullName evidence="4">DUF3108 domain-containing protein</fullName>
    </recommendedName>
</protein>
<evidence type="ECO:0000313" key="2">
    <source>
        <dbReference type="EMBL" id="ODR97817.1"/>
    </source>
</evidence>
<dbReference type="Pfam" id="PF11306">
    <property type="entry name" value="DUF3108"/>
    <property type="match status" value="1"/>
</dbReference>